<dbReference type="GO" id="GO:0005840">
    <property type="term" value="C:ribosome"/>
    <property type="evidence" value="ECO:0007669"/>
    <property type="project" value="UniProtKB-KW"/>
</dbReference>
<dbReference type="SMART" id="SM01405">
    <property type="entry name" value="Ribosomal_S6e"/>
    <property type="match status" value="1"/>
</dbReference>
<sequence>MKLNIAYPATGAQKLIDIEDELKVRFLYDRRMASEVEMDPLGDEWKGYVCRISGGNDKQGFPMKQGVLTAGRVRLLMSKGTSCYRPRRTGERKRKSVHGCIVDASLSVLNLVITKKGDAEMPGLTDKTVPRRLGPKRASNIRKLFNLTKTDDVRQYVVRRPLKEKEGKPQRTKAPKIQRLITPRRLQRKRFRVALKKKRAEKSKGEAADYAKLVLQRAREEKERKDEAKRRRSSASKGSDHGKTTPTQSISQQPTVKKSGKVAAQAPEVAQILAGKKGQPSGLETVGMKQGPVAPGTSKQKAQSGAGKDAKSRTQAGVGAGGGQKVGAPGRSVKDPQTKKAADLATATEKKVGGPKPPAGQQPPKKK</sequence>
<dbReference type="Pfam" id="PF01092">
    <property type="entry name" value="Ribosomal_S6e"/>
    <property type="match status" value="1"/>
</dbReference>
<evidence type="ECO:0000256" key="6">
    <source>
        <dbReference type="SAM" id="MobiDB-lite"/>
    </source>
</evidence>
<protein>
    <recommendedName>
        <fullName evidence="4">Small ribosomal subunit protein eS6</fullName>
    </recommendedName>
    <alternativeName>
        <fullName evidence="5">40S ribosomal protein S6</fullName>
    </alternativeName>
</protein>
<feature type="compositionally biased region" description="Basic and acidic residues" evidence="6">
    <location>
        <begin position="332"/>
        <end position="352"/>
    </location>
</feature>
<dbReference type="AlphaFoldDB" id="A0A1D1VVH8"/>
<dbReference type="GO" id="GO:0006412">
    <property type="term" value="P:translation"/>
    <property type="evidence" value="ECO:0007669"/>
    <property type="project" value="InterPro"/>
</dbReference>
<dbReference type="PROSITE" id="PS00578">
    <property type="entry name" value="RIBOSOMAL_S6E"/>
    <property type="match status" value="1"/>
</dbReference>
<dbReference type="GO" id="GO:0003735">
    <property type="term" value="F:structural constituent of ribosome"/>
    <property type="evidence" value="ECO:0007669"/>
    <property type="project" value="InterPro"/>
</dbReference>
<keyword evidence="8" id="KW-1185">Reference proteome</keyword>
<feature type="compositionally biased region" description="Basic and acidic residues" evidence="6">
    <location>
        <begin position="219"/>
        <end position="229"/>
    </location>
</feature>
<comment type="caution">
    <text evidence="7">The sequence shown here is derived from an EMBL/GenBank/DDBJ whole genome shotgun (WGS) entry which is preliminary data.</text>
</comment>
<evidence type="ECO:0000256" key="3">
    <source>
        <dbReference type="ARBA" id="ARBA00023274"/>
    </source>
</evidence>
<evidence type="ECO:0000256" key="5">
    <source>
        <dbReference type="ARBA" id="ARBA00035403"/>
    </source>
</evidence>
<dbReference type="STRING" id="947166.A0A1D1VVH8"/>
<dbReference type="PANTHER" id="PTHR11502">
    <property type="entry name" value="40S RIBOSOMAL PROTEIN S6"/>
    <property type="match status" value="1"/>
</dbReference>
<evidence type="ECO:0000313" key="8">
    <source>
        <dbReference type="Proteomes" id="UP000186922"/>
    </source>
</evidence>
<dbReference type="Proteomes" id="UP000186922">
    <property type="component" value="Unassembled WGS sequence"/>
</dbReference>
<keyword evidence="2" id="KW-0689">Ribosomal protein</keyword>
<proteinExistence type="inferred from homology"/>
<evidence type="ECO:0000256" key="2">
    <source>
        <dbReference type="ARBA" id="ARBA00022980"/>
    </source>
</evidence>
<reference evidence="7 8" key="1">
    <citation type="journal article" date="2016" name="Nat. Commun.">
        <title>Extremotolerant tardigrade genome and improved radiotolerance of human cultured cells by tardigrade-unique protein.</title>
        <authorList>
            <person name="Hashimoto T."/>
            <person name="Horikawa D.D."/>
            <person name="Saito Y."/>
            <person name="Kuwahara H."/>
            <person name="Kozuka-Hata H."/>
            <person name="Shin-I T."/>
            <person name="Minakuchi Y."/>
            <person name="Ohishi K."/>
            <person name="Motoyama A."/>
            <person name="Aizu T."/>
            <person name="Enomoto A."/>
            <person name="Kondo K."/>
            <person name="Tanaka S."/>
            <person name="Hara Y."/>
            <person name="Koshikawa S."/>
            <person name="Sagara H."/>
            <person name="Miura T."/>
            <person name="Yokobori S."/>
            <person name="Miyagawa K."/>
            <person name="Suzuki Y."/>
            <person name="Kubo T."/>
            <person name="Oyama M."/>
            <person name="Kohara Y."/>
            <person name="Fujiyama A."/>
            <person name="Arakawa K."/>
            <person name="Katayama T."/>
            <person name="Toyoda A."/>
            <person name="Kunieda T."/>
        </authorList>
    </citation>
    <scope>NUCLEOTIDE SEQUENCE [LARGE SCALE GENOMIC DNA]</scope>
    <source>
        <strain evidence="7 8">YOKOZUNA-1</strain>
    </source>
</reference>
<dbReference type="OrthoDB" id="10260596at2759"/>
<dbReference type="Gene3D" id="1.20.5.2650">
    <property type="match status" value="1"/>
</dbReference>
<feature type="region of interest" description="Disordered" evidence="6">
    <location>
        <begin position="160"/>
        <end position="185"/>
    </location>
</feature>
<accession>A0A1D1VVH8</accession>
<organism evidence="7 8">
    <name type="scientific">Ramazzottius varieornatus</name>
    <name type="common">Water bear</name>
    <name type="synonym">Tardigrade</name>
    <dbReference type="NCBI Taxonomy" id="947166"/>
    <lineage>
        <taxon>Eukaryota</taxon>
        <taxon>Metazoa</taxon>
        <taxon>Ecdysozoa</taxon>
        <taxon>Tardigrada</taxon>
        <taxon>Eutardigrada</taxon>
        <taxon>Parachela</taxon>
        <taxon>Hypsibioidea</taxon>
        <taxon>Ramazzottiidae</taxon>
        <taxon>Ramazzottius</taxon>
    </lineage>
</organism>
<evidence type="ECO:0000313" key="7">
    <source>
        <dbReference type="EMBL" id="GAV05475.1"/>
    </source>
</evidence>
<evidence type="ECO:0000256" key="4">
    <source>
        <dbReference type="ARBA" id="ARBA00035278"/>
    </source>
</evidence>
<feature type="compositionally biased region" description="Low complexity" evidence="6">
    <location>
        <begin position="244"/>
        <end position="255"/>
    </location>
</feature>
<dbReference type="GO" id="GO:1990904">
    <property type="term" value="C:ribonucleoprotein complex"/>
    <property type="evidence" value="ECO:0007669"/>
    <property type="project" value="UniProtKB-KW"/>
</dbReference>
<gene>
    <name evidence="7" type="primary">RvY_15604-1</name>
    <name evidence="7" type="synonym">RvY_15604.1</name>
    <name evidence="7" type="ORF">RvY_15604</name>
</gene>
<evidence type="ECO:0000256" key="1">
    <source>
        <dbReference type="ARBA" id="ARBA00009312"/>
    </source>
</evidence>
<name>A0A1D1VVH8_RAMVA</name>
<keyword evidence="3" id="KW-0687">Ribonucleoprotein</keyword>
<dbReference type="InterPro" id="IPR018282">
    <property type="entry name" value="Ribosomal_eS6_CS"/>
</dbReference>
<comment type="similarity">
    <text evidence="1">Belongs to the eukaryotic ribosomal protein eS6 family.</text>
</comment>
<dbReference type="InterPro" id="IPR001377">
    <property type="entry name" value="Ribosomal_eS6"/>
</dbReference>
<dbReference type="EMBL" id="BDGG01000012">
    <property type="protein sequence ID" value="GAV05475.1"/>
    <property type="molecule type" value="Genomic_DNA"/>
</dbReference>
<feature type="region of interest" description="Disordered" evidence="6">
    <location>
        <begin position="219"/>
        <end position="367"/>
    </location>
</feature>